<dbReference type="AlphaFoldDB" id="A0A0R3QE52"/>
<dbReference type="Proteomes" id="UP000280834">
    <property type="component" value="Unassembled WGS sequence"/>
</dbReference>
<gene>
    <name evidence="1" type="ORF">BTMF_LOCUS3937</name>
</gene>
<evidence type="ECO:0000313" key="2">
    <source>
        <dbReference type="Proteomes" id="UP000280834"/>
    </source>
</evidence>
<evidence type="ECO:0000313" key="3">
    <source>
        <dbReference type="WBParaSite" id="BTMF_0000463801-mRNA-1"/>
    </source>
</evidence>
<dbReference type="EMBL" id="UZAG01003720">
    <property type="protein sequence ID" value="VDO15788.1"/>
    <property type="molecule type" value="Genomic_DNA"/>
</dbReference>
<organism evidence="3">
    <name type="scientific">Brugia timori</name>
    <dbReference type="NCBI Taxonomy" id="42155"/>
    <lineage>
        <taxon>Eukaryota</taxon>
        <taxon>Metazoa</taxon>
        <taxon>Ecdysozoa</taxon>
        <taxon>Nematoda</taxon>
        <taxon>Chromadorea</taxon>
        <taxon>Rhabditida</taxon>
        <taxon>Spirurina</taxon>
        <taxon>Spiruromorpha</taxon>
        <taxon>Filarioidea</taxon>
        <taxon>Onchocercidae</taxon>
        <taxon>Brugia</taxon>
    </lineage>
</organism>
<reference evidence="1 2" key="2">
    <citation type="submission" date="2018-11" db="EMBL/GenBank/DDBJ databases">
        <authorList>
            <consortium name="Pathogen Informatics"/>
        </authorList>
    </citation>
    <scope>NUCLEOTIDE SEQUENCE [LARGE SCALE GENOMIC DNA]</scope>
</reference>
<protein>
    <submittedName>
        <fullName evidence="1 3">Uncharacterized protein</fullName>
    </submittedName>
</protein>
<keyword evidence="2" id="KW-1185">Reference proteome</keyword>
<dbReference type="WBParaSite" id="BTMF_0000463801-mRNA-1">
    <property type="protein sequence ID" value="BTMF_0000463801-mRNA-1"/>
    <property type="gene ID" value="BTMF_0000463801"/>
</dbReference>
<reference evidence="3" key="1">
    <citation type="submission" date="2017-02" db="UniProtKB">
        <authorList>
            <consortium name="WormBaseParasite"/>
        </authorList>
    </citation>
    <scope>IDENTIFICATION</scope>
</reference>
<name>A0A0R3QE52_9BILA</name>
<proteinExistence type="predicted"/>
<sequence>MFDHRPTHGISQFMTRAPGAGDPSALHLLGGFERGAPHGMLALGDAEIEGREGIEDLEELRAALGQLIGHAVAEGLELHRGEPRVGLGRIEHRHAAALERGDGLRVVAFVVGLLRAFERGARDLLAQAFGLRRSWIDGGLRRGVAARDQKERNHQGAQQ</sequence>
<accession>A0A0R3QE52</accession>
<evidence type="ECO:0000313" key="1">
    <source>
        <dbReference type="EMBL" id="VDO15788.1"/>
    </source>
</evidence>